<dbReference type="RefSeq" id="WP_073126971.1">
    <property type="nucleotide sequence ID" value="NZ_BAABCH010000023.1"/>
</dbReference>
<keyword evidence="3" id="KW-0255">Endonuclease</keyword>
<organism evidence="3 4">
    <name type="scientific">Asaccharospora irregularis DSM 2635</name>
    <dbReference type="NCBI Taxonomy" id="1121321"/>
    <lineage>
        <taxon>Bacteria</taxon>
        <taxon>Bacillati</taxon>
        <taxon>Bacillota</taxon>
        <taxon>Clostridia</taxon>
        <taxon>Peptostreptococcales</taxon>
        <taxon>Peptostreptococcaceae</taxon>
        <taxon>Asaccharospora</taxon>
    </lineage>
</organism>
<dbReference type="SUPFAM" id="SSF52980">
    <property type="entry name" value="Restriction endonuclease-like"/>
    <property type="match status" value="1"/>
</dbReference>
<dbReference type="STRING" id="1121321.SAMN04488530_1308"/>
<dbReference type="GO" id="GO:0004519">
    <property type="term" value="F:endonuclease activity"/>
    <property type="evidence" value="ECO:0007669"/>
    <property type="project" value="UniProtKB-KW"/>
</dbReference>
<dbReference type="InterPro" id="IPR011856">
    <property type="entry name" value="tRNA_endonuc-like_dom_sf"/>
</dbReference>
<feature type="domain" description="Restriction endonuclease type IV Mrr" evidence="1">
    <location>
        <begin position="7"/>
        <end position="102"/>
    </location>
</feature>
<dbReference type="EMBL" id="FQWX01000030">
    <property type="protein sequence ID" value="SHH25226.1"/>
    <property type="molecule type" value="Genomic_DNA"/>
</dbReference>
<reference evidence="4" key="1">
    <citation type="submission" date="2016-11" db="EMBL/GenBank/DDBJ databases">
        <authorList>
            <person name="Varghese N."/>
            <person name="Submissions S."/>
        </authorList>
    </citation>
    <scope>NUCLEOTIDE SEQUENCE [LARGE SCALE GENOMIC DNA]</scope>
    <source>
        <strain evidence="4">DSM 2635</strain>
    </source>
</reference>
<evidence type="ECO:0000313" key="4">
    <source>
        <dbReference type="Proteomes" id="UP000243255"/>
    </source>
</evidence>
<dbReference type="GO" id="GO:0003677">
    <property type="term" value="F:DNA binding"/>
    <property type="evidence" value="ECO:0007669"/>
    <property type="project" value="InterPro"/>
</dbReference>
<dbReference type="OrthoDB" id="9806903at2"/>
<dbReference type="InterPro" id="IPR011335">
    <property type="entry name" value="Restrct_endonuc-II-like"/>
</dbReference>
<dbReference type="InterPro" id="IPR049050">
    <property type="entry name" value="nSTAND3"/>
</dbReference>
<dbReference type="Pfam" id="PF20720">
    <property type="entry name" value="nSTAND3"/>
    <property type="match status" value="1"/>
</dbReference>
<evidence type="ECO:0000259" key="1">
    <source>
        <dbReference type="Pfam" id="PF04471"/>
    </source>
</evidence>
<dbReference type="InterPro" id="IPR027417">
    <property type="entry name" value="P-loop_NTPase"/>
</dbReference>
<keyword evidence="3" id="KW-0540">Nuclease</keyword>
<dbReference type="Gene3D" id="3.40.1350.10">
    <property type="match status" value="1"/>
</dbReference>
<keyword evidence="3" id="KW-0378">Hydrolase</keyword>
<protein>
    <submittedName>
        <fullName evidence="3">Restriction endonuclease</fullName>
    </submittedName>
</protein>
<accession>A0A1M5RGF9</accession>
<dbReference type="InterPro" id="IPR007560">
    <property type="entry name" value="Restrct_endonuc_IV_Mrr"/>
</dbReference>
<dbReference type="GO" id="GO:0009307">
    <property type="term" value="P:DNA restriction-modification system"/>
    <property type="evidence" value="ECO:0007669"/>
    <property type="project" value="InterPro"/>
</dbReference>
<feature type="domain" description="Novel STAND NTPase 3" evidence="2">
    <location>
        <begin position="174"/>
        <end position="332"/>
    </location>
</feature>
<name>A0A1M5RGF9_9FIRM</name>
<evidence type="ECO:0000313" key="3">
    <source>
        <dbReference type="EMBL" id="SHH25226.1"/>
    </source>
</evidence>
<gene>
    <name evidence="3" type="ORF">SAMN04488530_1308</name>
</gene>
<keyword evidence="4" id="KW-1185">Reference proteome</keyword>
<dbReference type="SUPFAM" id="SSF52540">
    <property type="entry name" value="P-loop containing nucleoside triphosphate hydrolases"/>
    <property type="match status" value="2"/>
</dbReference>
<dbReference type="Proteomes" id="UP000243255">
    <property type="component" value="Unassembled WGS sequence"/>
</dbReference>
<sequence>MVNYDFKNLSSYDFELLTRDVLQKKLGVFIESFKTGKDDGIDLRFTKTKGSKTIIQCKHYANSGYSSLKRSLIEEVKKLSKIKCDEYIVVTSMGLTPNNKKELFEILYPYCKTEEYIIGREDLNNLLNLYPEVEKNNYKLWLTSTNLMENIIHSEIYNQSKVEIDFIMQKSKYYVQNKSFFVALNMLKTLNYCIITGIPGIGKTTLAEIIILHYIDKEYEVYKINSDIGEAYRVYNPNKKQLFYYDDFLGQTSLESKLNKNEDDKIIKFISIISKNKNVKFILTTREYILNSAKIYYEKFNNFNFDVNQCCIKLDDYTKFDKAKILFNHLYFSNIPQKAIDNLLIGKKYMNIINHINYNPRIIEWMTEQYINKEEEHFYTDFINMLNNPNKIWGHIFDNQLINPSKNLLVVLSTMPDLTAIDNLELSFNKYNSYICDKYGIDRNRDDFNKALKQLDGNFIKITQKGNGIVISFSNPSIKDFIELKVYQNKNEYLECIKSVVYFRQIRILLDRDINFINEKIKRNILESFKLVYKSDRTFCCDYKNIIGKEIDTLSNRLIYIIEKMNKFNIKDDKFILELLSQIIDNFDFYEMEDFLRLLNILSKNDIEISNFKEIVDLIINVIVDFLYEIEYIEEFNIIVKYLEKISNEGYYIEKNVLESIEQCYYDKKTSIIENEISNIDVADELSEYIELCNYINDYFGIIYDESQSEAYKLKLDELIEHEQEISGYEDYLYDEYRDSRIDEISNYDTEIENMFDSLNGS</sequence>
<dbReference type="CDD" id="cd01983">
    <property type="entry name" value="SIMIBI"/>
    <property type="match status" value="1"/>
</dbReference>
<proteinExistence type="predicted"/>
<dbReference type="Pfam" id="PF04471">
    <property type="entry name" value="Mrr_cat"/>
    <property type="match status" value="1"/>
</dbReference>
<dbReference type="AlphaFoldDB" id="A0A1M5RGF9"/>
<evidence type="ECO:0000259" key="2">
    <source>
        <dbReference type="Pfam" id="PF20720"/>
    </source>
</evidence>